<keyword evidence="6" id="KW-1185">Reference proteome</keyword>
<gene>
    <name evidence="5" type="ORF">FHR23_002426</name>
</gene>
<dbReference type="PANTHER" id="PTHR30244">
    <property type="entry name" value="TRANSAMINASE"/>
    <property type="match status" value="1"/>
</dbReference>
<dbReference type="GO" id="GO:0016491">
    <property type="term" value="F:oxidoreductase activity"/>
    <property type="evidence" value="ECO:0007669"/>
    <property type="project" value="InterPro"/>
</dbReference>
<evidence type="ECO:0000313" key="6">
    <source>
        <dbReference type="Proteomes" id="UP000554342"/>
    </source>
</evidence>
<dbReference type="SUPFAM" id="SSF51905">
    <property type="entry name" value="FAD/NAD(P)-binding domain"/>
    <property type="match status" value="1"/>
</dbReference>
<comment type="caution">
    <text evidence="5">The sequence shown here is derived from an EMBL/GenBank/DDBJ whole genome shotgun (WGS) entry which is preliminary data.</text>
</comment>
<dbReference type="GO" id="GO:0008483">
    <property type="term" value="F:transaminase activity"/>
    <property type="evidence" value="ECO:0007669"/>
    <property type="project" value="TreeGrafter"/>
</dbReference>
<evidence type="ECO:0000313" key="5">
    <source>
        <dbReference type="EMBL" id="MBB5719485.1"/>
    </source>
</evidence>
<dbReference type="Gene3D" id="3.50.50.60">
    <property type="entry name" value="FAD/NAD(P)-binding domain"/>
    <property type="match status" value="1"/>
</dbReference>
<feature type="domain" description="FAD/NAD(P)-binding" evidence="4">
    <location>
        <begin position="401"/>
        <end position="659"/>
    </location>
</feature>
<name>A0A840Z0P7_9SPHN</name>
<organism evidence="5 6">
    <name type="scientific">Stakelama sediminis</name>
    <dbReference type="NCBI Taxonomy" id="463200"/>
    <lineage>
        <taxon>Bacteria</taxon>
        <taxon>Pseudomonadati</taxon>
        <taxon>Pseudomonadota</taxon>
        <taxon>Alphaproteobacteria</taxon>
        <taxon>Sphingomonadales</taxon>
        <taxon>Sphingomonadaceae</taxon>
        <taxon>Stakelama</taxon>
    </lineage>
</organism>
<dbReference type="InterPro" id="IPR000653">
    <property type="entry name" value="DegT/StrS_aminotransferase"/>
</dbReference>
<dbReference type="InterPro" id="IPR036188">
    <property type="entry name" value="FAD/NAD-bd_sf"/>
</dbReference>
<evidence type="ECO:0000259" key="4">
    <source>
        <dbReference type="Pfam" id="PF07992"/>
    </source>
</evidence>
<dbReference type="GO" id="GO:0000271">
    <property type="term" value="P:polysaccharide biosynthetic process"/>
    <property type="evidence" value="ECO:0007669"/>
    <property type="project" value="TreeGrafter"/>
</dbReference>
<comment type="similarity">
    <text evidence="2 3">Belongs to the DegT/DnrJ/EryC1 family.</text>
</comment>
<dbReference type="EMBL" id="JACIJI010000004">
    <property type="protein sequence ID" value="MBB5719485.1"/>
    <property type="molecule type" value="Genomic_DNA"/>
</dbReference>
<dbReference type="Proteomes" id="UP000554342">
    <property type="component" value="Unassembled WGS sequence"/>
</dbReference>
<dbReference type="GO" id="GO:0030170">
    <property type="term" value="F:pyridoxal phosphate binding"/>
    <property type="evidence" value="ECO:0007669"/>
    <property type="project" value="TreeGrafter"/>
</dbReference>
<reference evidence="5 6" key="1">
    <citation type="submission" date="2020-08" db="EMBL/GenBank/DDBJ databases">
        <title>Genomic Encyclopedia of Type Strains, Phase IV (KMG-IV): sequencing the most valuable type-strain genomes for metagenomic binning, comparative biology and taxonomic classification.</title>
        <authorList>
            <person name="Goeker M."/>
        </authorList>
    </citation>
    <scope>NUCLEOTIDE SEQUENCE [LARGE SCALE GENOMIC DNA]</scope>
    <source>
        <strain evidence="5 6">DSM 27203</strain>
    </source>
</reference>
<proteinExistence type="inferred from homology"/>
<dbReference type="PRINTS" id="PR00368">
    <property type="entry name" value="FADPNR"/>
</dbReference>
<evidence type="ECO:0000256" key="1">
    <source>
        <dbReference type="ARBA" id="ARBA00022898"/>
    </source>
</evidence>
<accession>A0A840Z0P7</accession>
<dbReference type="InterPro" id="IPR023753">
    <property type="entry name" value="FAD/NAD-binding_dom"/>
</dbReference>
<protein>
    <submittedName>
        <fullName evidence="5">dTDP-4-amino-4,6-dideoxygalactose transaminase</fullName>
    </submittedName>
</protein>
<sequence>MELLSDRQIPLIAPNPPKLSEMGEELAAIEASGQYSNAGPTVSAFERAIVEQLFGGEGACLAVANATLGLMIAIRQAAGRNWRGERFALIPAFTFAATAHAAEWAGLTPLLIDSDPDDWAACAEAEDAAFARYGSQIAVVVPYATFGTCIDLERYRRLAERHDVGVVIDAAASLGALDENGHGFGQGHRFATVFSMHATKPFATAEGGLVYSADPACIDDLRAMTNFGFGMPRTATVAGLNAKLSEVSGLLASRKLAEIDSCADHRTRLGRAYGELLGDFRLQRLRGARPMTQFQSLLLPSHLAAFREDIIAGLAARGVGAAHYFAPHLGQQPYFKATARIEPTPVADSIAARILSLPLHDHMDVEDVRYICEMLFDSCAKTTSDKTMAATVSQPERTGTLIIGGGPGGMAVLNAAAKGGRLETLARSGLTMIDRDTVLGSGQLGTYSITSDSTAQTFLSAAKDTPYPAIEALVDSPGGRTIAHYNDALGVPLAETPPFLNALAASFTTIAQNAGAQVVTGYTVTGARQVASGGWRVQARMANGTREREWLAERIVIATGGYQDRESIGRECVDGAPLIELAGDRLMTGDMALRSGAMSEIRARLADAAAPRIAVIGGSTSALASIAMLLKASPALPLGANAVTLLHRQPLRPFYPSVEAAHADGFTDFGPDDICPVSGFVYRLAGFRLESRELVLRMLRVGGRVPDPRLTMHQVQPDDPQARRIVEQADLVIGALGYRPHALPLFDTDGNRIALCADLPGRPRLVDQQCRVIDADGTPVPDAFGIGLAAGFVPEGRLGGEPSFRGKANGLWLWQNDVGMMVVDHLLKGLVREAA</sequence>
<dbReference type="InterPro" id="IPR015424">
    <property type="entry name" value="PyrdxlP-dep_Trfase"/>
</dbReference>
<evidence type="ECO:0000256" key="3">
    <source>
        <dbReference type="RuleBase" id="RU004508"/>
    </source>
</evidence>
<dbReference type="PANTHER" id="PTHR30244:SF9">
    <property type="entry name" value="PROTEIN RV3402C"/>
    <property type="match status" value="1"/>
</dbReference>
<dbReference type="AlphaFoldDB" id="A0A840Z0P7"/>
<evidence type="ECO:0000256" key="2">
    <source>
        <dbReference type="ARBA" id="ARBA00037999"/>
    </source>
</evidence>
<keyword evidence="1 3" id="KW-0663">Pyridoxal phosphate</keyword>
<dbReference type="Pfam" id="PF01041">
    <property type="entry name" value="DegT_DnrJ_EryC1"/>
    <property type="match status" value="1"/>
</dbReference>
<dbReference type="Pfam" id="PF07992">
    <property type="entry name" value="Pyr_redox_2"/>
    <property type="match status" value="1"/>
</dbReference>
<dbReference type="Gene3D" id="3.40.640.10">
    <property type="entry name" value="Type I PLP-dependent aspartate aminotransferase-like (Major domain)"/>
    <property type="match status" value="1"/>
</dbReference>
<dbReference type="SUPFAM" id="SSF53383">
    <property type="entry name" value="PLP-dependent transferases"/>
    <property type="match status" value="1"/>
</dbReference>
<dbReference type="InterPro" id="IPR015421">
    <property type="entry name" value="PyrdxlP-dep_Trfase_major"/>
</dbReference>
<dbReference type="RefSeq" id="WP_184004255.1">
    <property type="nucleotide sequence ID" value="NZ_JACIJI010000004.1"/>
</dbReference>